<dbReference type="RefSeq" id="WP_198734612.1">
    <property type="nucleotide sequence ID" value="NZ_JAEINH010000014.1"/>
</dbReference>
<comment type="caution">
    <text evidence="1">The sequence shown here is derived from an EMBL/GenBank/DDBJ whole genome shotgun (WGS) entry which is preliminary data.</text>
</comment>
<keyword evidence="2" id="KW-1185">Reference proteome</keyword>
<dbReference type="AlphaFoldDB" id="A0A934I5L9"/>
<dbReference type="EMBL" id="JAEINH010000014">
    <property type="protein sequence ID" value="MBI9116044.1"/>
    <property type="molecule type" value="Genomic_DNA"/>
</dbReference>
<organism evidence="1 2">
    <name type="scientific">Sanguibacter suaedae</name>
    <dbReference type="NCBI Taxonomy" id="2795737"/>
    <lineage>
        <taxon>Bacteria</taxon>
        <taxon>Bacillati</taxon>
        <taxon>Actinomycetota</taxon>
        <taxon>Actinomycetes</taxon>
        <taxon>Micrococcales</taxon>
        <taxon>Sanguibacteraceae</taxon>
        <taxon>Sanguibacter</taxon>
    </lineage>
</organism>
<evidence type="ECO:0000313" key="1">
    <source>
        <dbReference type="EMBL" id="MBI9116044.1"/>
    </source>
</evidence>
<name>A0A934I5L9_9MICO</name>
<sequence>MLLRPIARPLLATWFVSDGVDAVRHPSTHVHRARATADRATTALGQPPLSDAQLTTVVRAHGGLTVAAGLGLALGRAPRSAALLLAALTVPLVLADEPFTSSSAVPRSARSKTFVQRLGALGATLLAAADHEGRPGLAWRVGDARARRAAARADG</sequence>
<evidence type="ECO:0000313" key="2">
    <source>
        <dbReference type="Proteomes" id="UP000602087"/>
    </source>
</evidence>
<proteinExistence type="predicted"/>
<gene>
    <name evidence="1" type="ORF">JAV76_13575</name>
</gene>
<reference evidence="1" key="1">
    <citation type="submission" date="2020-12" db="EMBL/GenBank/DDBJ databases">
        <title>Sanguibacter suaedae sp. nov., isolated from Suaeda aralocaspica.</title>
        <authorList>
            <person name="Ma Q."/>
        </authorList>
    </citation>
    <scope>NUCLEOTIDE SEQUENCE</scope>
    <source>
        <strain evidence="1">YZGR15</strain>
    </source>
</reference>
<dbReference type="Proteomes" id="UP000602087">
    <property type="component" value="Unassembled WGS sequence"/>
</dbReference>
<protein>
    <submittedName>
        <fullName evidence="1">DoxX family membrane protein</fullName>
    </submittedName>
</protein>
<accession>A0A934I5L9</accession>